<keyword evidence="12" id="KW-1185">Reference proteome</keyword>
<feature type="transmembrane region" description="Helical" evidence="9">
    <location>
        <begin position="405"/>
        <end position="427"/>
    </location>
</feature>
<dbReference type="GO" id="GO:0046872">
    <property type="term" value="F:metal ion binding"/>
    <property type="evidence" value="ECO:0007669"/>
    <property type="project" value="UniProtKB-KW"/>
</dbReference>
<evidence type="ECO:0000256" key="3">
    <source>
        <dbReference type="ARBA" id="ARBA00022448"/>
    </source>
</evidence>
<evidence type="ECO:0000256" key="4">
    <source>
        <dbReference type="ARBA" id="ARBA00022692"/>
    </source>
</evidence>
<dbReference type="PANTHER" id="PTHR43773:SF1">
    <property type="entry name" value="MAGNESIUM TRANSPORTER MGTE"/>
    <property type="match status" value="1"/>
</dbReference>
<keyword evidence="6 9" id="KW-1133">Transmembrane helix</keyword>
<evidence type="ECO:0000256" key="5">
    <source>
        <dbReference type="ARBA" id="ARBA00022842"/>
    </source>
</evidence>
<feature type="transmembrane region" description="Helical" evidence="9">
    <location>
        <begin position="378"/>
        <end position="399"/>
    </location>
</feature>
<evidence type="ECO:0000256" key="9">
    <source>
        <dbReference type="RuleBase" id="RU362011"/>
    </source>
</evidence>
<keyword evidence="9" id="KW-1003">Cell membrane</keyword>
<dbReference type="InterPro" id="IPR006669">
    <property type="entry name" value="MgtE_transporter"/>
</dbReference>
<dbReference type="CDD" id="cd04606">
    <property type="entry name" value="CBS_pair_Mg_transporter"/>
    <property type="match status" value="1"/>
</dbReference>
<dbReference type="InterPro" id="IPR006668">
    <property type="entry name" value="Mg_transptr_MgtE_intracell_dom"/>
</dbReference>
<dbReference type="PANTHER" id="PTHR43773">
    <property type="entry name" value="MAGNESIUM TRANSPORTER MGTE"/>
    <property type="match status" value="1"/>
</dbReference>
<keyword evidence="9" id="KW-0479">Metal-binding</keyword>
<protein>
    <recommendedName>
        <fullName evidence="9">Magnesium transporter MgtE</fullName>
    </recommendedName>
</protein>
<dbReference type="Pfam" id="PF01769">
    <property type="entry name" value="MgtE"/>
    <property type="match status" value="1"/>
</dbReference>
<feature type="domain" description="CBS" evidence="10">
    <location>
        <begin position="223"/>
        <end position="279"/>
    </location>
</feature>
<dbReference type="AlphaFoldDB" id="A0A6L8W7V7"/>
<feature type="transmembrane region" description="Helical" evidence="9">
    <location>
        <begin position="439"/>
        <end position="466"/>
    </location>
</feature>
<comment type="subcellular location">
    <subcellularLocation>
        <location evidence="9">Cell membrane</location>
        <topology evidence="9">Multi-pass membrane protein</topology>
    </subcellularLocation>
    <subcellularLocation>
        <location evidence="1">Membrane</location>
        <topology evidence="1">Multi-pass membrane protein</topology>
    </subcellularLocation>
</comment>
<dbReference type="GO" id="GO:0005886">
    <property type="term" value="C:plasma membrane"/>
    <property type="evidence" value="ECO:0007669"/>
    <property type="project" value="UniProtKB-SubCell"/>
</dbReference>
<reference evidence="11 12" key="1">
    <citation type="submission" date="2019-12" db="EMBL/GenBank/DDBJ databases">
        <title>Snethiella sp. nov. sp. isolated from sea sand.</title>
        <authorList>
            <person name="Kim J."/>
            <person name="Jeong S.E."/>
            <person name="Jung H.S."/>
            <person name="Jeon C.O."/>
        </authorList>
    </citation>
    <scope>NUCLEOTIDE SEQUENCE [LARGE SCALE GENOMIC DNA]</scope>
    <source>
        <strain evidence="11 12">DP05</strain>
    </source>
</reference>
<feature type="transmembrane region" description="Helical" evidence="9">
    <location>
        <begin position="330"/>
        <end position="357"/>
    </location>
</feature>
<keyword evidence="4 9" id="KW-0812">Transmembrane</keyword>
<dbReference type="PROSITE" id="PS51371">
    <property type="entry name" value="CBS"/>
    <property type="match status" value="1"/>
</dbReference>
<sequence length="467" mass="51681">MNDAQEHREEDAAVGEDSGTRFYGLNDEIVQEIQEAIEREDAALIYERLADWHSADMADLIEQLKPKLRLPFLQIMGERVDPDVYSDLDENVREHLVDDMEPAEIAAFLNELELDDAVDVLESFEEDEQREVLKEIPADERVVLQEGLSYGEDSAGRLMQRNLIAVPEYWDIGQTIDYMRDTDDLPDEFYEIFVVDPRHHPIGTLSLNRAMRSKRQVLVRDIMDTEQKLIPVDMDQEEVAYLFQQYRLASAAVVNEDGALIGVITVDDIVDVISEEAEEDILRLGGVSEDDLFGSVMSTTRARFLWLFVNLLTAIAASVAIGLFDATMEAIIALAVLMPIVASMGGNAGTQTLTVAVRALATKELTAGNMLRILSKETMVAFLNGSIFAVLIGIVAWLWFSSLNIGLIIALAMIVNIIVAAVAGMIVPVTLDRMKIDPAIASSVFVTTVTDIVGFVAFLGLATIVLL</sequence>
<dbReference type="Pfam" id="PF00571">
    <property type="entry name" value="CBS"/>
    <property type="match status" value="2"/>
</dbReference>
<keyword evidence="7 9" id="KW-0472">Membrane</keyword>
<dbReference type="Proteomes" id="UP000476030">
    <property type="component" value="Unassembled WGS sequence"/>
</dbReference>
<proteinExistence type="inferred from homology"/>
<comment type="similarity">
    <text evidence="2 9">Belongs to the SLC41A transporter family.</text>
</comment>
<evidence type="ECO:0000256" key="6">
    <source>
        <dbReference type="ARBA" id="ARBA00022989"/>
    </source>
</evidence>
<keyword evidence="3 9" id="KW-0813">Transport</keyword>
<organism evidence="11 12">
    <name type="scientific">Sneathiella litorea</name>
    <dbReference type="NCBI Taxonomy" id="2606216"/>
    <lineage>
        <taxon>Bacteria</taxon>
        <taxon>Pseudomonadati</taxon>
        <taxon>Pseudomonadota</taxon>
        <taxon>Alphaproteobacteria</taxon>
        <taxon>Sneathiellales</taxon>
        <taxon>Sneathiellaceae</taxon>
        <taxon>Sneathiella</taxon>
    </lineage>
</organism>
<dbReference type="RefSeq" id="WP_161315684.1">
    <property type="nucleotide sequence ID" value="NZ_WTUW01000002.1"/>
</dbReference>
<dbReference type="Gene3D" id="3.10.580.10">
    <property type="entry name" value="CBS-domain"/>
    <property type="match status" value="1"/>
</dbReference>
<dbReference type="SUPFAM" id="SSF161093">
    <property type="entry name" value="MgtE membrane domain-like"/>
    <property type="match status" value="1"/>
</dbReference>
<evidence type="ECO:0000313" key="11">
    <source>
        <dbReference type="EMBL" id="MZR31158.1"/>
    </source>
</evidence>
<dbReference type="InterPro" id="IPR046342">
    <property type="entry name" value="CBS_dom_sf"/>
</dbReference>
<dbReference type="SUPFAM" id="SSF54631">
    <property type="entry name" value="CBS-domain pair"/>
    <property type="match status" value="1"/>
</dbReference>
<evidence type="ECO:0000256" key="1">
    <source>
        <dbReference type="ARBA" id="ARBA00004141"/>
    </source>
</evidence>
<dbReference type="NCBIfam" id="TIGR00400">
    <property type="entry name" value="mgtE"/>
    <property type="match status" value="1"/>
</dbReference>
<comment type="subunit">
    <text evidence="9">Homodimer.</text>
</comment>
<dbReference type="Gene3D" id="1.25.60.10">
    <property type="entry name" value="MgtE N-terminal domain-like"/>
    <property type="match status" value="1"/>
</dbReference>
<dbReference type="EMBL" id="WTUW01000002">
    <property type="protein sequence ID" value="MZR31158.1"/>
    <property type="molecule type" value="Genomic_DNA"/>
</dbReference>
<name>A0A6L8W7V7_9PROT</name>
<dbReference type="Gene3D" id="1.10.357.20">
    <property type="entry name" value="SLC41 divalent cation transporters, integral membrane domain"/>
    <property type="match status" value="1"/>
</dbReference>
<feature type="transmembrane region" description="Helical" evidence="9">
    <location>
        <begin position="304"/>
        <end position="324"/>
    </location>
</feature>
<evidence type="ECO:0000256" key="2">
    <source>
        <dbReference type="ARBA" id="ARBA00009749"/>
    </source>
</evidence>
<comment type="function">
    <text evidence="9">Acts as a magnesium transporter.</text>
</comment>
<dbReference type="Pfam" id="PF03448">
    <property type="entry name" value="MgtE_N"/>
    <property type="match status" value="1"/>
</dbReference>
<dbReference type="InterPro" id="IPR000644">
    <property type="entry name" value="CBS_dom"/>
</dbReference>
<comment type="caution">
    <text evidence="11">The sequence shown here is derived from an EMBL/GenBank/DDBJ whole genome shotgun (WGS) entry which is preliminary data.</text>
</comment>
<keyword evidence="5 9" id="KW-0460">Magnesium</keyword>
<keyword evidence="8" id="KW-0129">CBS domain</keyword>
<evidence type="ECO:0000313" key="12">
    <source>
        <dbReference type="Proteomes" id="UP000476030"/>
    </source>
</evidence>
<dbReference type="InterPro" id="IPR036739">
    <property type="entry name" value="SLC41_membr_dom_sf"/>
</dbReference>
<evidence type="ECO:0000256" key="8">
    <source>
        <dbReference type="PROSITE-ProRule" id="PRU00703"/>
    </source>
</evidence>
<dbReference type="InterPro" id="IPR006667">
    <property type="entry name" value="SLC41_membr_dom"/>
</dbReference>
<dbReference type="SUPFAM" id="SSF158791">
    <property type="entry name" value="MgtE N-terminal domain-like"/>
    <property type="match status" value="1"/>
</dbReference>
<dbReference type="SMART" id="SM00116">
    <property type="entry name" value="CBS"/>
    <property type="match status" value="1"/>
</dbReference>
<gene>
    <name evidence="11" type="primary">mgtE</name>
    <name evidence="11" type="ORF">GQE98_10985</name>
</gene>
<accession>A0A6L8W7V7</accession>
<evidence type="ECO:0000259" key="10">
    <source>
        <dbReference type="PROSITE" id="PS51371"/>
    </source>
</evidence>
<evidence type="ECO:0000256" key="7">
    <source>
        <dbReference type="ARBA" id="ARBA00023136"/>
    </source>
</evidence>
<dbReference type="InterPro" id="IPR038076">
    <property type="entry name" value="MgtE_N_sf"/>
</dbReference>
<dbReference type="GO" id="GO:0015095">
    <property type="term" value="F:magnesium ion transmembrane transporter activity"/>
    <property type="evidence" value="ECO:0007669"/>
    <property type="project" value="UniProtKB-UniRule"/>
</dbReference>
<dbReference type="SMART" id="SM00924">
    <property type="entry name" value="MgtE_N"/>
    <property type="match status" value="1"/>
</dbReference>